<feature type="transmembrane region" description="Helical" evidence="7">
    <location>
        <begin position="38"/>
        <end position="61"/>
    </location>
</feature>
<keyword evidence="4 7" id="KW-0812">Transmembrane</keyword>
<sequence>MINITQESLVAYWQQVKLFSLHLFNRCKEDQIKISSGYLSYVTLMSLVPLVLVMFSIFSAFPLFSEVYEKIEEFTFNHFMPTASEQVRAHIDGFVDNASKMSAISITVLFALALLLISNIDTSLNKIWRVHRPRRPVISFALYWMILTLGPLIAGISITATSYVVALVNSSGVDFGGLSSVLLRLVPYLASLAGFMGLYLVVPNTNVRLKHAFWGGLVAALLFELGKKGFALYVTHLPSYEAIYGAMAAIPILFVWVYLSWLIVFIGAEFTVCFQEFSSNKSKPAKIND</sequence>
<feature type="transmembrane region" description="Helical" evidence="7">
    <location>
        <begin position="214"/>
        <end position="234"/>
    </location>
</feature>
<dbReference type="OrthoDB" id="9808671at2"/>
<dbReference type="PIRSF" id="PIRSF035875">
    <property type="entry name" value="RNase_BN"/>
    <property type="match status" value="1"/>
</dbReference>
<dbReference type="InterPro" id="IPR017039">
    <property type="entry name" value="Virul_fac_BrkB"/>
</dbReference>
<dbReference type="EMBL" id="VCBC01000003">
    <property type="protein sequence ID" value="TLU67103.1"/>
    <property type="molecule type" value="Genomic_DNA"/>
</dbReference>
<evidence type="ECO:0000313" key="9">
    <source>
        <dbReference type="Proteomes" id="UP000307790"/>
    </source>
</evidence>
<feature type="transmembrane region" description="Helical" evidence="7">
    <location>
        <begin position="101"/>
        <end position="120"/>
    </location>
</feature>
<dbReference type="HAMAP" id="MF_00672">
    <property type="entry name" value="UPF0761"/>
    <property type="match status" value="1"/>
</dbReference>
<feature type="transmembrane region" description="Helical" evidence="7">
    <location>
        <begin position="141"/>
        <end position="165"/>
    </location>
</feature>
<keyword evidence="6 7" id="KW-0472">Membrane</keyword>
<dbReference type="Pfam" id="PF03631">
    <property type="entry name" value="Virul_fac_BrkB"/>
    <property type="match status" value="1"/>
</dbReference>
<feature type="transmembrane region" description="Helical" evidence="7">
    <location>
        <begin position="185"/>
        <end position="202"/>
    </location>
</feature>
<keyword evidence="9" id="KW-1185">Reference proteome</keyword>
<keyword evidence="3" id="KW-0997">Cell inner membrane</keyword>
<dbReference type="GO" id="GO:0005886">
    <property type="term" value="C:plasma membrane"/>
    <property type="evidence" value="ECO:0007669"/>
    <property type="project" value="UniProtKB-SubCell"/>
</dbReference>
<name>A0A5R9IRK4_9GAMM</name>
<evidence type="ECO:0000313" key="8">
    <source>
        <dbReference type="EMBL" id="TLU67103.1"/>
    </source>
</evidence>
<dbReference type="NCBIfam" id="NF002457">
    <property type="entry name" value="PRK01637.1"/>
    <property type="match status" value="1"/>
</dbReference>
<protein>
    <recommendedName>
        <fullName evidence="7">UPF0761 membrane protein FE810_02110</fullName>
    </recommendedName>
</protein>
<reference evidence="8 9" key="1">
    <citation type="submission" date="2019-05" db="EMBL/GenBank/DDBJ databases">
        <title>Genome sequences of Thalassotalea litorea 1K03283.</title>
        <authorList>
            <person name="Zhang D."/>
        </authorList>
    </citation>
    <scope>NUCLEOTIDE SEQUENCE [LARGE SCALE GENOMIC DNA]</scope>
    <source>
        <strain evidence="8 9">MCCC 1K03283</strain>
    </source>
</reference>
<evidence type="ECO:0000256" key="5">
    <source>
        <dbReference type="ARBA" id="ARBA00022989"/>
    </source>
</evidence>
<evidence type="ECO:0000256" key="6">
    <source>
        <dbReference type="ARBA" id="ARBA00023136"/>
    </source>
</evidence>
<evidence type="ECO:0000256" key="2">
    <source>
        <dbReference type="ARBA" id="ARBA00022475"/>
    </source>
</evidence>
<dbReference type="NCBIfam" id="TIGR00765">
    <property type="entry name" value="yihY_not_rbn"/>
    <property type="match status" value="1"/>
</dbReference>
<dbReference type="PANTHER" id="PTHR30213:SF0">
    <property type="entry name" value="UPF0761 MEMBRANE PROTEIN YIHY"/>
    <property type="match status" value="1"/>
</dbReference>
<proteinExistence type="inferred from homology"/>
<evidence type="ECO:0000256" key="4">
    <source>
        <dbReference type="ARBA" id="ARBA00022692"/>
    </source>
</evidence>
<gene>
    <name evidence="8" type="ORF">FE810_02110</name>
</gene>
<evidence type="ECO:0000256" key="1">
    <source>
        <dbReference type="ARBA" id="ARBA00004651"/>
    </source>
</evidence>
<dbReference type="PANTHER" id="PTHR30213">
    <property type="entry name" value="INNER MEMBRANE PROTEIN YHJD"/>
    <property type="match status" value="1"/>
</dbReference>
<accession>A0A5R9IRK4</accession>
<evidence type="ECO:0000256" key="3">
    <source>
        <dbReference type="ARBA" id="ARBA00022519"/>
    </source>
</evidence>
<dbReference type="Proteomes" id="UP000307790">
    <property type="component" value="Unassembled WGS sequence"/>
</dbReference>
<keyword evidence="2 7" id="KW-1003">Cell membrane</keyword>
<feature type="transmembrane region" description="Helical" evidence="7">
    <location>
        <begin position="246"/>
        <end position="274"/>
    </location>
</feature>
<dbReference type="RefSeq" id="WP_138318384.1">
    <property type="nucleotide sequence ID" value="NZ_VCBC01000003.1"/>
</dbReference>
<organism evidence="8 9">
    <name type="scientific">Thalassotalea litorea</name>
    <dbReference type="NCBI Taxonomy" id="2020715"/>
    <lineage>
        <taxon>Bacteria</taxon>
        <taxon>Pseudomonadati</taxon>
        <taxon>Pseudomonadota</taxon>
        <taxon>Gammaproteobacteria</taxon>
        <taxon>Alteromonadales</taxon>
        <taxon>Colwelliaceae</taxon>
        <taxon>Thalassotalea</taxon>
    </lineage>
</organism>
<dbReference type="AlphaFoldDB" id="A0A5R9IRK4"/>
<dbReference type="InterPro" id="IPR023679">
    <property type="entry name" value="UPF0761_bac"/>
</dbReference>
<comment type="subcellular location">
    <subcellularLocation>
        <location evidence="1 7">Cell membrane</location>
        <topology evidence="1 7">Multi-pass membrane protein</topology>
    </subcellularLocation>
</comment>
<keyword evidence="5 7" id="KW-1133">Transmembrane helix</keyword>
<comment type="caution">
    <text evidence="8">The sequence shown here is derived from an EMBL/GenBank/DDBJ whole genome shotgun (WGS) entry which is preliminary data.</text>
</comment>
<comment type="similarity">
    <text evidence="7">Belongs to the UPF0761 family.</text>
</comment>
<evidence type="ECO:0000256" key="7">
    <source>
        <dbReference type="HAMAP-Rule" id="MF_00672"/>
    </source>
</evidence>